<feature type="compositionally biased region" description="Acidic residues" evidence="4">
    <location>
        <begin position="589"/>
        <end position="599"/>
    </location>
</feature>
<dbReference type="GO" id="GO:0045944">
    <property type="term" value="P:positive regulation of transcription by RNA polymerase II"/>
    <property type="evidence" value="ECO:0007669"/>
    <property type="project" value="TreeGrafter"/>
</dbReference>
<evidence type="ECO:0000256" key="1">
    <source>
        <dbReference type="ARBA" id="ARBA00004123"/>
    </source>
</evidence>
<dbReference type="Proteomes" id="UP000008820">
    <property type="component" value="Chromosome 3"/>
</dbReference>
<name>A0A903V618_AEDAE</name>
<feature type="compositionally biased region" description="Basic and acidic residues" evidence="4">
    <location>
        <begin position="98"/>
        <end position="107"/>
    </location>
</feature>
<gene>
    <name evidence="6" type="primary">5578745</name>
</gene>
<feature type="compositionally biased region" description="Basic and acidic residues" evidence="4">
    <location>
        <begin position="601"/>
        <end position="617"/>
    </location>
</feature>
<feature type="compositionally biased region" description="Polar residues" evidence="4">
    <location>
        <begin position="672"/>
        <end position="691"/>
    </location>
</feature>
<feature type="region of interest" description="Disordered" evidence="4">
    <location>
        <begin position="796"/>
        <end position="877"/>
    </location>
</feature>
<feature type="compositionally biased region" description="Basic and acidic residues" evidence="4">
    <location>
        <begin position="650"/>
        <end position="659"/>
    </location>
</feature>
<feature type="compositionally biased region" description="Low complexity" evidence="4">
    <location>
        <begin position="488"/>
        <end position="501"/>
    </location>
</feature>
<feature type="compositionally biased region" description="Low complexity" evidence="4">
    <location>
        <begin position="991"/>
        <end position="1002"/>
    </location>
</feature>
<evidence type="ECO:0000256" key="2">
    <source>
        <dbReference type="ARBA" id="ARBA00022763"/>
    </source>
</evidence>
<feature type="compositionally biased region" description="Polar residues" evidence="4">
    <location>
        <begin position="13"/>
        <end position="22"/>
    </location>
</feature>
<comment type="subcellular location">
    <subcellularLocation>
        <location evidence="1">Nucleus</location>
    </subcellularLocation>
</comment>
<feature type="compositionally biased region" description="Low complexity" evidence="4">
    <location>
        <begin position="572"/>
        <end position="584"/>
    </location>
</feature>
<dbReference type="Pfam" id="PF09038">
    <property type="entry name" value="53-BP1_Tudor"/>
    <property type="match status" value="1"/>
</dbReference>
<feature type="compositionally biased region" description="Basic and acidic residues" evidence="4">
    <location>
        <begin position="212"/>
        <end position="266"/>
    </location>
</feature>
<reference evidence="6 7" key="1">
    <citation type="submission" date="2017-06" db="EMBL/GenBank/DDBJ databases">
        <title>Aedes aegypti genome working group (AGWG) sequencing and assembly.</title>
        <authorList>
            <consortium name="Aedes aegypti Genome Working Group (AGWG)"/>
            <person name="Matthews B.J."/>
        </authorList>
    </citation>
    <scope>NUCLEOTIDE SEQUENCE [LARGE SCALE GENOMIC DNA]</scope>
    <source>
        <strain evidence="6 7">LVP_AGWG</strain>
    </source>
</reference>
<feature type="compositionally biased region" description="Basic and acidic residues" evidence="4">
    <location>
        <begin position="805"/>
        <end position="817"/>
    </location>
</feature>
<dbReference type="PROSITE" id="PS50172">
    <property type="entry name" value="BRCT"/>
    <property type="match status" value="1"/>
</dbReference>
<dbReference type="Gene3D" id="3.40.50.10190">
    <property type="entry name" value="BRCT domain"/>
    <property type="match status" value="2"/>
</dbReference>
<evidence type="ECO:0000256" key="4">
    <source>
        <dbReference type="SAM" id="MobiDB-lite"/>
    </source>
</evidence>
<dbReference type="CDD" id="cd17724">
    <property type="entry name" value="BRCT_p53bp1_rpt2"/>
    <property type="match status" value="1"/>
</dbReference>
<feature type="compositionally biased region" description="Polar residues" evidence="4">
    <location>
        <begin position="175"/>
        <end position="186"/>
    </location>
</feature>
<organism evidence="6 7">
    <name type="scientific">Aedes aegypti</name>
    <name type="common">Yellowfever mosquito</name>
    <name type="synonym">Culex aegypti</name>
    <dbReference type="NCBI Taxonomy" id="7159"/>
    <lineage>
        <taxon>Eukaryota</taxon>
        <taxon>Metazoa</taxon>
        <taxon>Ecdysozoa</taxon>
        <taxon>Arthropoda</taxon>
        <taxon>Hexapoda</taxon>
        <taxon>Insecta</taxon>
        <taxon>Pterygota</taxon>
        <taxon>Neoptera</taxon>
        <taxon>Endopterygota</taxon>
        <taxon>Diptera</taxon>
        <taxon>Nematocera</taxon>
        <taxon>Culicoidea</taxon>
        <taxon>Culicidae</taxon>
        <taxon>Culicinae</taxon>
        <taxon>Aedini</taxon>
        <taxon>Aedes</taxon>
        <taxon>Stegomyia</taxon>
    </lineage>
</organism>
<feature type="compositionally biased region" description="Polar residues" evidence="4">
    <location>
        <begin position="1014"/>
        <end position="1035"/>
    </location>
</feature>
<dbReference type="PANTHER" id="PTHR15321:SF3">
    <property type="entry name" value="TP53-BINDING PROTEIN 1"/>
    <property type="match status" value="1"/>
</dbReference>
<feature type="compositionally biased region" description="Low complexity" evidence="4">
    <location>
        <begin position="852"/>
        <end position="871"/>
    </location>
</feature>
<dbReference type="SUPFAM" id="SSF52113">
    <property type="entry name" value="BRCT domain"/>
    <property type="match status" value="2"/>
</dbReference>
<dbReference type="InterPro" id="IPR015125">
    <property type="entry name" value="53-BP1_Tudor"/>
</dbReference>
<evidence type="ECO:0000313" key="6">
    <source>
        <dbReference type="EnsemblMetazoa" id="AAEL019555-PB"/>
    </source>
</evidence>
<dbReference type="OrthoDB" id="129353at2759"/>
<dbReference type="CDD" id="cd17745">
    <property type="entry name" value="BRCT_p53bp1_rpt1"/>
    <property type="match status" value="1"/>
</dbReference>
<dbReference type="EnsemblMetazoa" id="AAEL019555-RB">
    <property type="protein sequence ID" value="AAEL019555-PB"/>
    <property type="gene ID" value="AAEL019555"/>
</dbReference>
<evidence type="ECO:0000256" key="3">
    <source>
        <dbReference type="ARBA" id="ARBA00023242"/>
    </source>
</evidence>
<dbReference type="SUPFAM" id="SSF63748">
    <property type="entry name" value="Tudor/PWWP/MBT"/>
    <property type="match status" value="1"/>
</dbReference>
<feature type="compositionally biased region" description="Polar residues" evidence="4">
    <location>
        <begin position="1272"/>
        <end position="1283"/>
    </location>
</feature>
<feature type="compositionally biased region" description="Basic and acidic residues" evidence="4">
    <location>
        <begin position="366"/>
        <end position="409"/>
    </location>
</feature>
<feature type="compositionally biased region" description="Polar residues" evidence="4">
    <location>
        <begin position="560"/>
        <end position="569"/>
    </location>
</feature>
<feature type="compositionally biased region" description="Low complexity" evidence="4">
    <location>
        <begin position="124"/>
        <end position="133"/>
    </location>
</feature>
<feature type="compositionally biased region" description="Polar residues" evidence="4">
    <location>
        <begin position="705"/>
        <end position="717"/>
    </location>
</feature>
<dbReference type="InterPro" id="IPR047252">
    <property type="entry name" value="TP53BP1-like"/>
</dbReference>
<feature type="domain" description="BRCT" evidence="5">
    <location>
        <begin position="1454"/>
        <end position="1541"/>
    </location>
</feature>
<dbReference type="InterPro" id="IPR047250">
    <property type="entry name" value="BRCT_p53bp1-like_rpt2"/>
</dbReference>
<feature type="region of interest" description="Disordered" evidence="4">
    <location>
        <begin position="1262"/>
        <end position="1355"/>
    </location>
</feature>
<keyword evidence="2" id="KW-0227">DNA damage</keyword>
<feature type="compositionally biased region" description="Low complexity" evidence="4">
    <location>
        <begin position="917"/>
        <end position="928"/>
    </location>
</feature>
<feature type="region of interest" description="Disordered" evidence="4">
    <location>
        <begin position="1"/>
        <end position="27"/>
    </location>
</feature>
<dbReference type="InterPro" id="IPR036420">
    <property type="entry name" value="BRCT_dom_sf"/>
</dbReference>
<dbReference type="GO" id="GO:0005634">
    <property type="term" value="C:nucleus"/>
    <property type="evidence" value="ECO:0007669"/>
    <property type="project" value="UniProtKB-SubCell"/>
</dbReference>
<dbReference type="PANTHER" id="PTHR15321">
    <property type="entry name" value="TUMOR SUPPRESSOR P53-BINDING PROTEIN 1"/>
    <property type="match status" value="1"/>
</dbReference>
<protein>
    <recommendedName>
        <fullName evidence="5">BRCT domain-containing protein</fullName>
    </recommendedName>
</protein>
<feature type="region of interest" description="Disordered" evidence="4">
    <location>
        <begin position="1067"/>
        <end position="1146"/>
    </location>
</feature>
<feature type="region of interest" description="Disordered" evidence="4">
    <location>
        <begin position="67"/>
        <end position="758"/>
    </location>
</feature>
<evidence type="ECO:0000259" key="5">
    <source>
        <dbReference type="PROSITE" id="PS50172"/>
    </source>
</evidence>
<sequence length="1670" mass="179745">MEAESKLAEVAVASNNGATSGEPQDPAVLKEKLADELKSAASLKGGGDGPALDVPLEKDDLLERLDKIDTDSTEAVNKASADGTAASTNDTDMENDDLIQRLEAMEKGEEEASPDTEEKKEEAAATATEAVETNHQNGLEKENEAELLQEDEPKKEVEEKMEVDASENKKEEVSSTEPTSNGTPTQEEADAPTSSVKRRHSQDDESQTTEPSTKKAHVDEEVDSVEKTEASEAKPEDKAVEAEVVEAPKDNEADKKSVEKVEEPAKTEGAPVAESTVTEEEPKEKESTQETEEKVPSEESVKEDEKSVEEKPKEDAVAKEVEEPMEVSEVKEQPAKAEEVAVAEPKEEVDSTPVVSATESSEVSAEPEKAAETEAKVDSEAVTEEKKQVEEEAKTEETVASVSEEKPAEEAAEASSAVVAEEESEKKVDEVKKTDAVNSTEEPTTSESVEEAPKASEEKEATSESVSEQAVKEAESESEALPDTEPNTESSQEEQPTSSSPAVVEEKSDDAISSSSEKKEEQVLPSSTEVDSAVSAVPEQPTEKPCEVETVTSSDEKPSTEPTVTQEVDSTPEVPATAAEASAPAKEEEPMEVDSEPVVEESSKVDAPEPPCTKKEAYQCTEESAAATSDAKPQEPTVEAASEPTSAPVAEKEPAQKDAEQEDEKMEVDSAAPSQSKPDPNVTESMNTTSEELIESIAKDDTATAADSQSETTATVSEHNKNLDAGEASTDDSKVDASKTLDDSIECSLPTSSSDKMADRLKQRLDLISNGSSTPNAAVSSSNVYNSTPIQKQFEISSENVSKISHSDSHQADEDHSAITVGDQSIADEKEAAVASTSGTSKPPPAEVKQLVTDTSDDTSVTVKDSSSSKTESSEVDSCTASSALNTADEINLYATNARKFNGISSTSGSELEDKSTVTPTNVSTTDTPSTVVNKLDLVPALTSDEALYEVNVWFDGAELQFLSIEKMENKTVAASSATAGSTQDLTGIDSSKQSSNGSVGSLGPFSLPPARPTTDSAMSHSTATEASSGTSQIKASLPKMKHTVRGAQALATLMIEEFTKIKKALSKEDSDAEPATPMKTPRGRPAAKKTSATPASVRGQKRSRTDSETTEEEAPKSKQPAKQAKKGAKAESEATETDEPAVKKEDEQCCLARWSDRKYYAGKVAGFKGDNKYMIVFEDGASKALARDVIVFGEKDTLPIMGHSVHALTGDDTYEPGIVEEIKRNDSNEVVYSVKIDTGIVEVTSSDMYLTEEQAKHINKACKAAEGATDESASMQSPQTSGRRGANTPVMQTPEEASATSAEKGSRSSRRRGADKPQTPVTPEAGYSGGVGAKKGRRGRSKAQQVQPQTSAISECSDFSDIVEEDIPAPPSPETGLESVNGVQPELQRTEKESEIRKMYLVAEYLGNERELAEILGPLPCSKTLFRNKHFILTCTISPRIAANATDKNDLQNKYRRFSSVPFVKDHLRQQIEAGGGKVYQHFEDIPKTKYKQCKLIAPHPSATAKYVQCLAVDIPAVSHEWIIQCCQTLTCVDFKPYALPSGWSIIEERYIRWSCGRGADQRSTVNPFVGHCINIASMDKDFIEFWSRVCKLAGGTVRLIKSESDLTENLSGYMLTDQEFPEDVKLWATRYGLLIVSTVWVVQSLILGRICQPDSHEKLTQIYQDDDY</sequence>
<feature type="compositionally biased region" description="Low complexity" evidence="4">
    <location>
        <begin position="351"/>
        <end position="364"/>
    </location>
</feature>
<dbReference type="Pfam" id="PF18428">
    <property type="entry name" value="BRCT_3"/>
    <property type="match status" value="1"/>
</dbReference>
<evidence type="ECO:0000313" key="7">
    <source>
        <dbReference type="Proteomes" id="UP000008820"/>
    </source>
</evidence>
<dbReference type="GO" id="GO:0000077">
    <property type="term" value="P:DNA damage checkpoint signaling"/>
    <property type="evidence" value="ECO:0007669"/>
    <property type="project" value="TreeGrafter"/>
</dbReference>
<feature type="region of interest" description="Disordered" evidence="4">
    <location>
        <begin position="976"/>
        <end position="1041"/>
    </location>
</feature>
<proteinExistence type="predicted"/>
<feature type="compositionally biased region" description="Polar residues" evidence="4">
    <location>
        <begin position="1345"/>
        <end position="1355"/>
    </location>
</feature>
<feature type="region of interest" description="Disordered" evidence="4">
    <location>
        <begin position="1369"/>
        <end position="1392"/>
    </location>
</feature>
<feature type="compositionally biased region" description="Basic and acidic residues" evidence="4">
    <location>
        <begin position="280"/>
        <end position="349"/>
    </location>
</feature>
<dbReference type="Gene3D" id="2.30.30.140">
    <property type="match status" value="1"/>
</dbReference>
<keyword evidence="7" id="KW-1185">Reference proteome</keyword>
<accession>A0A903V618</accession>
<feature type="compositionally biased region" description="Basic and acidic residues" evidence="4">
    <location>
        <begin position="151"/>
        <end position="173"/>
    </location>
</feature>
<keyword evidence="3" id="KW-0539">Nucleus</keyword>
<dbReference type="InterPro" id="IPR001357">
    <property type="entry name" value="BRCT_dom"/>
</dbReference>
<feature type="compositionally biased region" description="Basic and acidic residues" evidence="4">
    <location>
        <begin position="504"/>
        <end position="522"/>
    </location>
</feature>
<reference evidence="6" key="2">
    <citation type="submission" date="2022-10" db="UniProtKB">
        <authorList>
            <consortium name="EnsemblMetazoa"/>
        </authorList>
    </citation>
    <scope>IDENTIFICATION</scope>
    <source>
        <strain evidence="6">LVP_AGWG</strain>
    </source>
</reference>
<feature type="compositionally biased region" description="Basic and acidic residues" evidence="4">
    <location>
        <begin position="731"/>
        <end position="742"/>
    </location>
</feature>
<feature type="compositionally biased region" description="Basic and acidic residues" evidence="4">
    <location>
        <begin position="424"/>
        <end position="435"/>
    </location>
</feature>
<feature type="compositionally biased region" description="Basic and acidic residues" evidence="4">
    <location>
        <begin position="451"/>
        <end position="462"/>
    </location>
</feature>
<dbReference type="GO" id="GO:0042393">
    <property type="term" value="F:histone binding"/>
    <property type="evidence" value="ECO:0007669"/>
    <property type="project" value="TreeGrafter"/>
</dbReference>
<feature type="region of interest" description="Disordered" evidence="4">
    <location>
        <begin position="903"/>
        <end position="928"/>
    </location>
</feature>
<dbReference type="InterPro" id="IPR047249">
    <property type="entry name" value="BRCT_p53bp1-like_rpt1"/>
</dbReference>